<dbReference type="PANTHER" id="PTHR11472">
    <property type="entry name" value="DNA REPAIR DEAD HELICASE RAD3/XP-D SUBFAMILY MEMBER"/>
    <property type="match status" value="1"/>
</dbReference>
<feature type="region of interest" description="Disordered" evidence="17">
    <location>
        <begin position="705"/>
        <end position="725"/>
    </location>
</feature>
<dbReference type="GO" id="GO:0006289">
    <property type="term" value="P:nucleotide-excision repair"/>
    <property type="evidence" value="ECO:0007669"/>
    <property type="project" value="TreeGrafter"/>
</dbReference>
<evidence type="ECO:0000256" key="7">
    <source>
        <dbReference type="ARBA" id="ARBA00022806"/>
    </source>
</evidence>
<gene>
    <name evidence="19" type="ORF">PLBR_LOCUS8612</name>
</gene>
<dbReference type="GO" id="GO:0051539">
    <property type="term" value="F:4 iron, 4 sulfur cluster binding"/>
    <property type="evidence" value="ECO:0007669"/>
    <property type="project" value="UniProtKB-KW"/>
</dbReference>
<dbReference type="InterPro" id="IPR010614">
    <property type="entry name" value="RAD3-like_helicase_DEAD"/>
</dbReference>
<dbReference type="InterPro" id="IPR013020">
    <property type="entry name" value="Rad3/Chl1-like"/>
</dbReference>
<dbReference type="Gene3D" id="3.40.50.300">
    <property type="entry name" value="P-loop containing nucleotide triphosphate hydrolases"/>
    <property type="match status" value="2"/>
</dbReference>
<keyword evidence="11" id="KW-0238">DNA-binding</keyword>
<keyword evidence="7" id="KW-0347">Helicase</keyword>
<dbReference type="InterPro" id="IPR002464">
    <property type="entry name" value="DNA/RNA_helicase_DEAH_CS"/>
</dbReference>
<dbReference type="InterPro" id="IPR006555">
    <property type="entry name" value="ATP-dep_Helicase_C"/>
</dbReference>
<keyword evidence="4" id="KW-0547">Nucleotide-binding</keyword>
<evidence type="ECO:0000313" key="20">
    <source>
        <dbReference type="Proteomes" id="UP000290189"/>
    </source>
</evidence>
<keyword evidence="12" id="KW-0234">DNA repair</keyword>
<dbReference type="GO" id="GO:0005524">
    <property type="term" value="F:ATP binding"/>
    <property type="evidence" value="ECO:0007669"/>
    <property type="project" value="UniProtKB-KW"/>
</dbReference>
<dbReference type="GO" id="GO:0046872">
    <property type="term" value="F:metal ion binding"/>
    <property type="evidence" value="ECO:0007669"/>
    <property type="project" value="UniProtKB-KW"/>
</dbReference>
<dbReference type="AlphaFoldDB" id="A0A3P3YMG5"/>
<proteinExistence type="predicted"/>
<keyword evidence="8" id="KW-0067">ATP-binding</keyword>
<evidence type="ECO:0000256" key="5">
    <source>
        <dbReference type="ARBA" id="ARBA00022763"/>
    </source>
</evidence>
<evidence type="ECO:0000256" key="11">
    <source>
        <dbReference type="ARBA" id="ARBA00023125"/>
    </source>
</evidence>
<evidence type="ECO:0000256" key="8">
    <source>
        <dbReference type="ARBA" id="ARBA00022840"/>
    </source>
</evidence>
<dbReference type="InterPro" id="IPR014001">
    <property type="entry name" value="Helicase_ATP-bd"/>
</dbReference>
<evidence type="ECO:0000256" key="10">
    <source>
        <dbReference type="ARBA" id="ARBA00023014"/>
    </source>
</evidence>
<organism evidence="19 20">
    <name type="scientific">Plasmodiophora brassicae</name>
    <name type="common">Clubroot disease agent</name>
    <dbReference type="NCBI Taxonomy" id="37360"/>
    <lineage>
        <taxon>Eukaryota</taxon>
        <taxon>Sar</taxon>
        <taxon>Rhizaria</taxon>
        <taxon>Endomyxa</taxon>
        <taxon>Phytomyxea</taxon>
        <taxon>Plasmodiophorida</taxon>
        <taxon>Plasmodiophoridae</taxon>
        <taxon>Plasmodiophora</taxon>
    </lineage>
</organism>
<dbReference type="FunFam" id="3.40.50.300:FF:000431">
    <property type="entry name" value="Regulator of telomere elongation helicase 1"/>
    <property type="match status" value="1"/>
</dbReference>
<reference evidence="19 20" key="1">
    <citation type="submission" date="2018-03" db="EMBL/GenBank/DDBJ databases">
        <authorList>
            <person name="Fogelqvist J."/>
        </authorList>
    </citation>
    <scope>NUCLEOTIDE SEQUENCE [LARGE SCALE GENOMIC DNA]</scope>
</reference>
<feature type="compositionally biased region" description="Pro residues" evidence="17">
    <location>
        <begin position="982"/>
        <end position="993"/>
    </location>
</feature>
<keyword evidence="3" id="KW-0479">Metal-binding</keyword>
<evidence type="ECO:0000256" key="12">
    <source>
        <dbReference type="ARBA" id="ARBA00023204"/>
    </source>
</evidence>
<dbReference type="PANTHER" id="PTHR11472:SF47">
    <property type="entry name" value="FANCONI ANEMIA GROUP J PROTEIN"/>
    <property type="match status" value="1"/>
</dbReference>
<dbReference type="PROSITE" id="PS00690">
    <property type="entry name" value="DEAH_ATP_HELICASE"/>
    <property type="match status" value="1"/>
</dbReference>
<keyword evidence="2" id="KW-0004">4Fe-4S</keyword>
<protein>
    <recommendedName>
        <fullName evidence="16">Regulator of telomere elongation helicase 1 homolog</fullName>
    </recommendedName>
</protein>
<feature type="compositionally biased region" description="Basic residues" evidence="17">
    <location>
        <begin position="1011"/>
        <end position="1020"/>
    </location>
</feature>
<evidence type="ECO:0000256" key="4">
    <source>
        <dbReference type="ARBA" id="ARBA00022741"/>
    </source>
</evidence>
<evidence type="ECO:0000256" key="9">
    <source>
        <dbReference type="ARBA" id="ARBA00023004"/>
    </source>
</evidence>
<dbReference type="SMART" id="SM00488">
    <property type="entry name" value="DEXDc2"/>
    <property type="match status" value="1"/>
</dbReference>
<feature type="domain" description="Helicase ATP-binding" evidence="18">
    <location>
        <begin position="10"/>
        <end position="289"/>
    </location>
</feature>
<evidence type="ECO:0000259" key="18">
    <source>
        <dbReference type="PROSITE" id="PS51193"/>
    </source>
</evidence>
<evidence type="ECO:0000256" key="17">
    <source>
        <dbReference type="SAM" id="MobiDB-lite"/>
    </source>
</evidence>
<dbReference type="GO" id="GO:0003677">
    <property type="term" value="F:DNA binding"/>
    <property type="evidence" value="ECO:0007669"/>
    <property type="project" value="UniProtKB-KW"/>
</dbReference>
<dbReference type="CDD" id="cd17970">
    <property type="entry name" value="DEAHc_FancJ"/>
    <property type="match status" value="1"/>
</dbReference>
<evidence type="ECO:0000256" key="15">
    <source>
        <dbReference type="ARBA" id="ARBA00049360"/>
    </source>
</evidence>
<evidence type="ECO:0000256" key="16">
    <source>
        <dbReference type="ARBA" id="ARBA00073810"/>
    </source>
</evidence>
<dbReference type="GO" id="GO:1990918">
    <property type="term" value="P:double-strand break repair involved in meiotic recombination"/>
    <property type="evidence" value="ECO:0007669"/>
    <property type="project" value="TreeGrafter"/>
</dbReference>
<keyword evidence="9" id="KW-0408">Iron</keyword>
<evidence type="ECO:0000313" key="19">
    <source>
        <dbReference type="EMBL" id="SPR01397.1"/>
    </source>
</evidence>
<dbReference type="InterPro" id="IPR014013">
    <property type="entry name" value="Helic_SF1/SF2_ATP-bd_DinG/Rad3"/>
</dbReference>
<comment type="catalytic activity">
    <reaction evidence="15">
        <text>ATP + H2O = ADP + phosphate + H(+)</text>
        <dbReference type="Rhea" id="RHEA:13065"/>
        <dbReference type="ChEBI" id="CHEBI:15377"/>
        <dbReference type="ChEBI" id="CHEBI:15378"/>
        <dbReference type="ChEBI" id="CHEBI:30616"/>
        <dbReference type="ChEBI" id="CHEBI:43474"/>
        <dbReference type="ChEBI" id="CHEBI:456216"/>
    </reaction>
</comment>
<evidence type="ECO:0000256" key="3">
    <source>
        <dbReference type="ARBA" id="ARBA00022723"/>
    </source>
</evidence>
<keyword evidence="13" id="KW-0413">Isomerase</keyword>
<keyword evidence="5" id="KW-0227">DNA damage</keyword>
<keyword evidence="6" id="KW-0378">Hydrolase</keyword>
<evidence type="ECO:0000256" key="14">
    <source>
        <dbReference type="ARBA" id="ARBA00023242"/>
    </source>
</evidence>
<dbReference type="SMART" id="SM00487">
    <property type="entry name" value="DEXDc"/>
    <property type="match status" value="1"/>
</dbReference>
<dbReference type="SMART" id="SM00491">
    <property type="entry name" value="HELICc2"/>
    <property type="match status" value="1"/>
</dbReference>
<keyword evidence="10" id="KW-0411">Iron-sulfur</keyword>
<dbReference type="CDD" id="cd18788">
    <property type="entry name" value="SF2_C_XPD"/>
    <property type="match status" value="1"/>
</dbReference>
<keyword evidence="14" id="KW-0539">Nucleus</keyword>
<name>A0A3P3YMG5_PLABS</name>
<dbReference type="EMBL" id="OVEO01000017">
    <property type="protein sequence ID" value="SPR01397.1"/>
    <property type="molecule type" value="Genomic_DNA"/>
</dbReference>
<dbReference type="NCBIfam" id="TIGR00604">
    <property type="entry name" value="rad3"/>
    <property type="match status" value="1"/>
</dbReference>
<dbReference type="GO" id="GO:0005634">
    <property type="term" value="C:nucleus"/>
    <property type="evidence" value="ECO:0007669"/>
    <property type="project" value="UniProtKB-SubCell"/>
</dbReference>
<comment type="subcellular location">
    <subcellularLocation>
        <location evidence="1">Nucleus</location>
    </subcellularLocation>
</comment>
<evidence type="ECO:0000256" key="6">
    <source>
        <dbReference type="ARBA" id="ARBA00022801"/>
    </source>
</evidence>
<evidence type="ECO:0000256" key="13">
    <source>
        <dbReference type="ARBA" id="ARBA00023235"/>
    </source>
</evidence>
<dbReference type="SUPFAM" id="SSF52540">
    <property type="entry name" value="P-loop containing nucleoside triphosphate hydrolases"/>
    <property type="match status" value="2"/>
</dbReference>
<dbReference type="PROSITE" id="PS51193">
    <property type="entry name" value="HELICASE_ATP_BIND_2"/>
    <property type="match status" value="1"/>
</dbReference>
<evidence type="ECO:0000256" key="2">
    <source>
        <dbReference type="ARBA" id="ARBA00022485"/>
    </source>
</evidence>
<dbReference type="InterPro" id="IPR027417">
    <property type="entry name" value="P-loop_NTPase"/>
</dbReference>
<sequence>MSSCARKVNGIEVCFPFETPYPAQMMVASKVLSALQKGQNALVESPTGTGKSLALLCSVLAYQKALEDRAALETDPQSVKIPTVYYMSRTHSQLTQVVKELNRTVYRPKPMTILGSREQLCINKTSGVSADENCTNLLNNKQCDAFNNQYRLRAAIERGNGVYDIEDLCKAGEKINACPYFTARSMLRTPNSAKLVLCPYNYVIDPPIRRSLGLSLKGSVLIFDEAHNIENVAREASSCTVSRNQVQVILDGLSCVEDGDPLTSAIDGLNRLIEHASGQMKADAFQQDSFYRDKADMLSLLQTHALGPDVVPAMRKAINQIGERYRDVGEEAGNLEGERQSHQVYSQSGDERGRVLLALRLCDGVCSCLELMYAEDDNARHFRLVVTRQSATGDAWEYEFSIWCLSPALAMQQLSSAASTIIVASGTLFPLGTFAAELGTSFEQRVEAPHVISPDQILVGVVPLANNQHTEATFQNVHSLDFQDNLAETLLCLACIIPSGVLVFFPSYTLMETLVRRWKNTRVFSKINKRKKIFLEDRRSGAGFDSSIKEYRKKCTKDAGAMFFAVYRGKLSEGIDFADNDARAVVCIGIPFPNATSLQVKLKKEHNTDEAKRNPNGAQETVPSGREWYCQQAYRALNQSIGRVIRHRLDYGAVILVDARYQRPDVKRSLSKWVRQHVVTFKQLAQAESGIRDFFTIMKDRFPPTSTASSAKGTKSKRPPGSLPGIAIGPRFKNSPSADSLVTNQHRALLCIHCKAVIIREGVPYTKLDNGAGVDVSAMMCDIASSLRRKAAPMGRQSDAIPYCSVYDVASSEIREQCLTDEDGCVFIKSHCLGGFPVSCRHCSSDIGVEVLLASTHELLEQYVTSGTHALLIGVELAVRGQRPPQEQREDMTPLVRRSPSPPAAAPLPMSRLSQEQKENAPPIVMRQAWPPAAAAASFTVPSHSLKTESTIGTEAGLKPPPWTNPTLRAPSDQHGSAPGHTGPPAPAPPSFPMPVERPAASSSPSQHGTQVRKRPKFIR</sequence>
<dbReference type="Pfam" id="PF06733">
    <property type="entry name" value="DEAD_2"/>
    <property type="match status" value="1"/>
</dbReference>
<dbReference type="Proteomes" id="UP000290189">
    <property type="component" value="Unassembled WGS sequence"/>
</dbReference>
<evidence type="ECO:0000256" key="1">
    <source>
        <dbReference type="ARBA" id="ARBA00004123"/>
    </source>
</evidence>
<accession>A0A3P3YMG5</accession>
<feature type="region of interest" description="Disordered" evidence="17">
    <location>
        <begin position="946"/>
        <end position="1020"/>
    </location>
</feature>
<keyword evidence="19" id="KW-0496">Mitochondrion</keyword>
<dbReference type="GO" id="GO:0016818">
    <property type="term" value="F:hydrolase activity, acting on acid anhydrides, in phosphorus-containing anhydrides"/>
    <property type="evidence" value="ECO:0007669"/>
    <property type="project" value="InterPro"/>
</dbReference>
<geneLocation type="mitochondrion" evidence="19"/>
<dbReference type="GO" id="GO:0003678">
    <property type="term" value="F:DNA helicase activity"/>
    <property type="evidence" value="ECO:0007669"/>
    <property type="project" value="InterPro"/>
</dbReference>
<feature type="region of interest" description="Disordered" evidence="17">
    <location>
        <begin position="882"/>
        <end position="919"/>
    </location>
</feature>
<feature type="compositionally biased region" description="Polar residues" evidence="17">
    <location>
        <begin position="1001"/>
        <end position="1010"/>
    </location>
</feature>
<dbReference type="InterPro" id="IPR006554">
    <property type="entry name" value="Helicase-like_DEXD_c2"/>
</dbReference>
<dbReference type="Pfam" id="PF13307">
    <property type="entry name" value="Helicase_C_2"/>
    <property type="match status" value="1"/>
</dbReference>
<dbReference type="InterPro" id="IPR045028">
    <property type="entry name" value="DinG/Rad3-like"/>
</dbReference>